<reference evidence="1 2" key="1">
    <citation type="submission" date="2024-01" db="EMBL/GenBank/DDBJ databases">
        <title>Mariniflexile litorale sp. nov., isolated from the shallow sediments of the Sea of Japan.</title>
        <authorList>
            <person name="Romanenko L."/>
            <person name="Bystritskaya E."/>
            <person name="Isaeva M."/>
        </authorList>
    </citation>
    <scope>NUCLEOTIDE SEQUENCE [LARGE SCALE GENOMIC DNA]</scope>
    <source>
        <strain evidence="1 2">KCTC 32427</strain>
    </source>
</reference>
<proteinExistence type="predicted"/>
<comment type="caution">
    <text evidence="1">The sequence shown here is derived from an EMBL/GenBank/DDBJ whole genome shotgun (WGS) entry which is preliminary data.</text>
</comment>
<dbReference type="RefSeq" id="WP_346242402.1">
    <property type="nucleotide sequence ID" value="NZ_JAZHYP010000006.1"/>
</dbReference>
<organism evidence="1 2">
    <name type="scientific">Mariniflexile soesokkakense</name>
    <dbReference type="NCBI Taxonomy" id="1343160"/>
    <lineage>
        <taxon>Bacteria</taxon>
        <taxon>Pseudomonadati</taxon>
        <taxon>Bacteroidota</taxon>
        <taxon>Flavobacteriia</taxon>
        <taxon>Flavobacteriales</taxon>
        <taxon>Flavobacteriaceae</taxon>
        <taxon>Mariniflexile</taxon>
    </lineage>
</organism>
<keyword evidence="2" id="KW-1185">Reference proteome</keyword>
<dbReference type="Proteomes" id="UP001416393">
    <property type="component" value="Unassembled WGS sequence"/>
</dbReference>
<dbReference type="Pfam" id="PF14054">
    <property type="entry name" value="DUF4249"/>
    <property type="match status" value="1"/>
</dbReference>
<protein>
    <submittedName>
        <fullName evidence="1">DUF4249 domain-containing protein</fullName>
    </submittedName>
</protein>
<dbReference type="InterPro" id="IPR025345">
    <property type="entry name" value="DUF4249"/>
</dbReference>
<sequence>MKKIRYIVCCLFLISCEDVIQLNLKTTEPRLVIDASLTWYKNTSGNNQLIKLTQTVPYYSTNVLPATGATVTVTDTNNNTFNFIEENDTGIYRNQSFIAVINGVYSLKIVYENEIYTASETLMPVVSIDKVEQKNNAGFSGNETEIKAFYTDPKNIKNYYFFEFVNSDLSRVSLDVYDDEFTDGNQIFAFHTNENLKTGSKLFIQNHGISQRFYEYMNILLQQSKDESGGPFEVQPATLRGNCKNETNPNNYPLGYFRASEVSIYNYEVK</sequence>
<evidence type="ECO:0000313" key="1">
    <source>
        <dbReference type="EMBL" id="MEN3324605.1"/>
    </source>
</evidence>
<dbReference type="PROSITE" id="PS51257">
    <property type="entry name" value="PROKAR_LIPOPROTEIN"/>
    <property type="match status" value="1"/>
</dbReference>
<name>A0ABV0AE74_9FLAO</name>
<evidence type="ECO:0000313" key="2">
    <source>
        <dbReference type="Proteomes" id="UP001416393"/>
    </source>
</evidence>
<accession>A0ABV0AE74</accession>
<dbReference type="EMBL" id="JAZHYP010000006">
    <property type="protein sequence ID" value="MEN3324605.1"/>
    <property type="molecule type" value="Genomic_DNA"/>
</dbReference>
<gene>
    <name evidence="1" type="ORF">VP395_12760</name>
</gene>